<evidence type="ECO:0000256" key="3">
    <source>
        <dbReference type="SAM" id="MobiDB-lite"/>
    </source>
</evidence>
<dbReference type="GO" id="GO:0005634">
    <property type="term" value="C:nucleus"/>
    <property type="evidence" value="ECO:0007669"/>
    <property type="project" value="TreeGrafter"/>
</dbReference>
<organism evidence="4 5">
    <name type="scientific">Aristolochia fimbriata</name>
    <name type="common">White veined hardy Dutchman's pipe vine</name>
    <dbReference type="NCBI Taxonomy" id="158543"/>
    <lineage>
        <taxon>Eukaryota</taxon>
        <taxon>Viridiplantae</taxon>
        <taxon>Streptophyta</taxon>
        <taxon>Embryophyta</taxon>
        <taxon>Tracheophyta</taxon>
        <taxon>Spermatophyta</taxon>
        <taxon>Magnoliopsida</taxon>
        <taxon>Magnoliidae</taxon>
        <taxon>Piperales</taxon>
        <taxon>Aristolochiaceae</taxon>
        <taxon>Aristolochia</taxon>
    </lineage>
</organism>
<evidence type="ECO:0000313" key="5">
    <source>
        <dbReference type="Proteomes" id="UP000825729"/>
    </source>
</evidence>
<feature type="compositionally biased region" description="Acidic residues" evidence="3">
    <location>
        <begin position="145"/>
        <end position="154"/>
    </location>
</feature>
<accession>A0AAV7EB26</accession>
<gene>
    <name evidence="4" type="ORF">H6P81_016072</name>
</gene>
<proteinExistence type="predicted"/>
<evidence type="ECO:0000313" key="4">
    <source>
        <dbReference type="EMBL" id="KAG9444732.1"/>
    </source>
</evidence>
<evidence type="ECO:0000256" key="1">
    <source>
        <dbReference type="ARBA" id="ARBA00023013"/>
    </source>
</evidence>
<comment type="caution">
    <text evidence="4">The sequence shown here is derived from an EMBL/GenBank/DDBJ whole genome shotgun (WGS) entry which is preliminary data.</text>
</comment>
<protein>
    <submittedName>
        <fullName evidence="4">Uncharacterized protein</fullName>
    </submittedName>
</protein>
<feature type="region of interest" description="Disordered" evidence="3">
    <location>
        <begin position="134"/>
        <end position="196"/>
    </location>
</feature>
<feature type="compositionally biased region" description="Basic and acidic residues" evidence="3">
    <location>
        <begin position="134"/>
        <end position="144"/>
    </location>
</feature>
<name>A0AAV7EB26_ARIFI</name>
<dbReference type="EMBL" id="JAINDJ010000006">
    <property type="protein sequence ID" value="KAG9444732.1"/>
    <property type="molecule type" value="Genomic_DNA"/>
</dbReference>
<sequence>MSTTSQFFVPETDAKPIGEFEFRLRRRPALEFPPVETCQISADDDDDDEDVSTDPNTMINSIQEGRRLTTQDDDQRELDKHCDEDDAADHSRKDREAVDEDRRIDDQEDVELEISKAAGLFMFDDDQVLVIKNGSDDQQIKKDDVEEELEEEDDGFRTPTSLENKIPAIQRCPAAPRKPRSEPSLKRSRPNSTCSSRVRIDVSDSLLHSLFQPLVSDLTGCQSIKKARN</sequence>
<dbReference type="AlphaFoldDB" id="A0AAV7EB26"/>
<dbReference type="PANTHER" id="PTHR33142:SF114">
    <property type="entry name" value="CYCLIN-DEPENDENT PROTEIN KINASE INHIBITOR SMR14"/>
    <property type="match status" value="1"/>
</dbReference>
<keyword evidence="1" id="KW-0649">Protein kinase inhibitor</keyword>
<keyword evidence="5" id="KW-1185">Reference proteome</keyword>
<dbReference type="GO" id="GO:0004860">
    <property type="term" value="F:protein kinase inhibitor activity"/>
    <property type="evidence" value="ECO:0007669"/>
    <property type="project" value="UniProtKB-KW"/>
</dbReference>
<evidence type="ECO:0000256" key="2">
    <source>
        <dbReference type="ARBA" id="ARBA00023306"/>
    </source>
</evidence>
<reference evidence="4 5" key="1">
    <citation type="submission" date="2021-07" db="EMBL/GenBank/DDBJ databases">
        <title>The Aristolochia fimbriata genome: insights into angiosperm evolution, floral development and chemical biosynthesis.</title>
        <authorList>
            <person name="Jiao Y."/>
        </authorList>
    </citation>
    <scope>NUCLEOTIDE SEQUENCE [LARGE SCALE GENOMIC DNA]</scope>
    <source>
        <strain evidence="4">IBCAS-2021</strain>
        <tissue evidence="4">Leaf</tissue>
    </source>
</reference>
<feature type="region of interest" description="Disordered" evidence="3">
    <location>
        <begin position="33"/>
        <end position="109"/>
    </location>
</feature>
<feature type="compositionally biased region" description="Basic and acidic residues" evidence="3">
    <location>
        <begin position="77"/>
        <end position="105"/>
    </location>
</feature>
<dbReference type="InterPro" id="IPR040389">
    <property type="entry name" value="SMR"/>
</dbReference>
<dbReference type="GO" id="GO:0032875">
    <property type="term" value="P:regulation of DNA endoreduplication"/>
    <property type="evidence" value="ECO:0007669"/>
    <property type="project" value="InterPro"/>
</dbReference>
<keyword evidence="2" id="KW-0131">Cell cycle</keyword>
<dbReference type="PANTHER" id="PTHR33142">
    <property type="entry name" value="CYCLIN-DEPENDENT PROTEIN KINASE INHIBITOR SMR13"/>
    <property type="match status" value="1"/>
</dbReference>
<dbReference type="Proteomes" id="UP000825729">
    <property type="component" value="Unassembled WGS sequence"/>
</dbReference>
<feature type="compositionally biased region" description="Polar residues" evidence="3">
    <location>
        <begin position="53"/>
        <end position="63"/>
    </location>
</feature>
<feature type="compositionally biased region" description="Acidic residues" evidence="3">
    <location>
        <begin position="42"/>
        <end position="52"/>
    </location>
</feature>